<feature type="domain" description="ABC-2 type transporter transmembrane" evidence="7">
    <location>
        <begin position="9"/>
        <end position="206"/>
    </location>
</feature>
<name>A0A1Q5PZU5_9ACTO</name>
<evidence type="ECO:0000256" key="2">
    <source>
        <dbReference type="ARBA" id="ARBA00022692"/>
    </source>
</evidence>
<dbReference type="AlphaFoldDB" id="A0A1Q5PZU5"/>
<reference evidence="9" key="1">
    <citation type="submission" date="2016-12" db="EMBL/GenBank/DDBJ databases">
        <authorList>
            <person name="Meng X."/>
        </authorList>
    </citation>
    <scope>NUCLEOTIDE SEQUENCE [LARGE SCALE GENOMIC DNA]</scope>
    <source>
        <strain evidence="9">DSM 19116</strain>
    </source>
</reference>
<evidence type="ECO:0000259" key="7">
    <source>
        <dbReference type="Pfam" id="PF01061"/>
    </source>
</evidence>
<evidence type="ECO:0000313" key="9">
    <source>
        <dbReference type="Proteomes" id="UP000185628"/>
    </source>
</evidence>
<dbReference type="InterPro" id="IPR013525">
    <property type="entry name" value="ABC2_TM"/>
</dbReference>
<sequence length="250" mass="27012">MKPLMLQFRNQALGFLREPQAAIFNVLVPFMIVLIQALAFGKDEIGSELPGYRIVDALGVNAGVMFTMIIGLFGMGVGLSSMIEARTLAGASIRPYGAGLVLRAYALVLLLMVLIGWTASYFALRLGWQARWPSNPLALIPLMILSVAMFLMIGACIAAVSGTPRGAQGICSAAFFPLLFLSGAVFPIDPFPSALQAVARWLPGYRVSELLAPVWVEGQSFDWISLVYVVIMLIVAGFAARRLLACREDV</sequence>
<keyword evidence="5" id="KW-0046">Antibiotic resistance</keyword>
<dbReference type="EMBL" id="MQVR01000082">
    <property type="protein sequence ID" value="OKL53158.1"/>
    <property type="molecule type" value="Genomic_DNA"/>
</dbReference>
<protein>
    <recommendedName>
        <fullName evidence="7">ABC-2 type transporter transmembrane domain-containing protein</fullName>
    </recommendedName>
</protein>
<dbReference type="PRINTS" id="PR00164">
    <property type="entry name" value="ABC2TRNSPORT"/>
</dbReference>
<evidence type="ECO:0000256" key="4">
    <source>
        <dbReference type="ARBA" id="ARBA00023136"/>
    </source>
</evidence>
<dbReference type="PANTHER" id="PTHR43027">
    <property type="entry name" value="DOXORUBICIN RESISTANCE ABC TRANSPORTER PERMEASE PROTEIN DRRC-RELATED"/>
    <property type="match status" value="1"/>
</dbReference>
<dbReference type="Proteomes" id="UP000185628">
    <property type="component" value="Unassembled WGS sequence"/>
</dbReference>
<comment type="caution">
    <text evidence="8">The sequence shown here is derived from an EMBL/GenBank/DDBJ whole genome shotgun (WGS) entry which is preliminary data.</text>
</comment>
<dbReference type="GO" id="GO:0043190">
    <property type="term" value="C:ATP-binding cassette (ABC) transporter complex"/>
    <property type="evidence" value="ECO:0007669"/>
    <property type="project" value="InterPro"/>
</dbReference>
<dbReference type="PIRSF" id="PIRSF006648">
    <property type="entry name" value="DrrB"/>
    <property type="match status" value="1"/>
</dbReference>
<evidence type="ECO:0000256" key="1">
    <source>
        <dbReference type="ARBA" id="ARBA00004141"/>
    </source>
</evidence>
<feature type="transmembrane region" description="Helical" evidence="6">
    <location>
        <begin position="223"/>
        <end position="244"/>
    </location>
</feature>
<dbReference type="Pfam" id="PF01061">
    <property type="entry name" value="ABC2_membrane"/>
    <property type="match status" value="1"/>
</dbReference>
<feature type="transmembrane region" description="Helical" evidence="6">
    <location>
        <begin position="167"/>
        <end position="188"/>
    </location>
</feature>
<dbReference type="GO" id="GO:0046677">
    <property type="term" value="P:response to antibiotic"/>
    <property type="evidence" value="ECO:0007669"/>
    <property type="project" value="UniProtKB-KW"/>
</dbReference>
<dbReference type="GO" id="GO:0140359">
    <property type="term" value="F:ABC-type transporter activity"/>
    <property type="evidence" value="ECO:0007669"/>
    <property type="project" value="InterPro"/>
</dbReference>
<evidence type="ECO:0000313" key="8">
    <source>
        <dbReference type="EMBL" id="OKL53158.1"/>
    </source>
</evidence>
<evidence type="ECO:0000256" key="5">
    <source>
        <dbReference type="ARBA" id="ARBA00023251"/>
    </source>
</evidence>
<dbReference type="RefSeq" id="WP_073717372.1">
    <property type="nucleotide sequence ID" value="NZ_MQVR01000082.1"/>
</dbReference>
<dbReference type="InterPro" id="IPR000412">
    <property type="entry name" value="ABC_2_transport"/>
</dbReference>
<organism evidence="8 9">
    <name type="scientific">Bowdeniella nasicola</name>
    <dbReference type="NCBI Taxonomy" id="208480"/>
    <lineage>
        <taxon>Bacteria</taxon>
        <taxon>Bacillati</taxon>
        <taxon>Actinomycetota</taxon>
        <taxon>Actinomycetes</taxon>
        <taxon>Actinomycetales</taxon>
        <taxon>Actinomycetaceae</taxon>
        <taxon>Bowdeniella</taxon>
    </lineage>
</organism>
<keyword evidence="9" id="KW-1185">Reference proteome</keyword>
<comment type="subcellular location">
    <subcellularLocation>
        <location evidence="1">Membrane</location>
        <topology evidence="1">Multi-pass membrane protein</topology>
    </subcellularLocation>
</comment>
<feature type="transmembrane region" description="Helical" evidence="6">
    <location>
        <begin position="21"/>
        <end position="40"/>
    </location>
</feature>
<proteinExistence type="predicted"/>
<feature type="transmembrane region" description="Helical" evidence="6">
    <location>
        <begin position="60"/>
        <end position="79"/>
    </location>
</feature>
<gene>
    <name evidence="8" type="ORF">BSZ39_10960</name>
</gene>
<keyword evidence="3 6" id="KW-1133">Transmembrane helix</keyword>
<keyword evidence="4 6" id="KW-0472">Membrane</keyword>
<accession>A0A1Q5PZU5</accession>
<dbReference type="InterPro" id="IPR052902">
    <property type="entry name" value="ABC-2_transporter"/>
</dbReference>
<dbReference type="PANTHER" id="PTHR43027:SF2">
    <property type="entry name" value="TRANSPORT PERMEASE PROTEIN"/>
    <property type="match status" value="1"/>
</dbReference>
<dbReference type="OrthoDB" id="670210at2"/>
<keyword evidence="2 6" id="KW-0812">Transmembrane</keyword>
<evidence type="ECO:0000256" key="3">
    <source>
        <dbReference type="ARBA" id="ARBA00022989"/>
    </source>
</evidence>
<evidence type="ECO:0000256" key="6">
    <source>
        <dbReference type="SAM" id="Phobius"/>
    </source>
</evidence>
<feature type="transmembrane region" description="Helical" evidence="6">
    <location>
        <begin position="100"/>
        <end position="124"/>
    </location>
</feature>
<feature type="transmembrane region" description="Helical" evidence="6">
    <location>
        <begin position="136"/>
        <end position="160"/>
    </location>
</feature>